<evidence type="ECO:0000259" key="1">
    <source>
        <dbReference type="PROSITE" id="PS50112"/>
    </source>
</evidence>
<dbReference type="PROSITE" id="PS50112">
    <property type="entry name" value="PAS"/>
    <property type="match status" value="1"/>
</dbReference>
<dbReference type="InterPro" id="IPR013656">
    <property type="entry name" value="PAS_4"/>
</dbReference>
<dbReference type="SMART" id="SM00086">
    <property type="entry name" value="PAC"/>
    <property type="match status" value="2"/>
</dbReference>
<dbReference type="PROSITE" id="PS50113">
    <property type="entry name" value="PAC"/>
    <property type="match status" value="1"/>
</dbReference>
<dbReference type="Proteomes" id="UP000011744">
    <property type="component" value="Unassembled WGS sequence"/>
</dbReference>
<dbReference type="PROSITE" id="PS50839">
    <property type="entry name" value="CHASE"/>
    <property type="match status" value="1"/>
</dbReference>
<feature type="domain" description="PAS" evidence="1">
    <location>
        <begin position="471"/>
        <end position="517"/>
    </location>
</feature>
<reference evidence="5 6" key="1">
    <citation type="journal article" date="2014" name="Genome Announc.">
        <title>Draft Genome Sequence of Magnetospirillum sp. Strain SO-1, a Freshwater Magnetotactic Bacterium Isolated from the Ol'khovka River, Russia.</title>
        <authorList>
            <person name="Grouzdev D.S."/>
            <person name="Dziuba M.V."/>
            <person name="Sukhacheva M.S."/>
            <person name="Mardanov A.V."/>
            <person name="Beletskiy A.V."/>
            <person name="Kuznetsov B.B."/>
            <person name="Skryabin K.G."/>
        </authorList>
    </citation>
    <scope>NUCLEOTIDE SEQUENCE [LARGE SCALE GENOMIC DNA]</scope>
    <source>
        <strain evidence="5 6">SO-1</strain>
    </source>
</reference>
<dbReference type="InterPro" id="IPR029787">
    <property type="entry name" value="Nucleotide_cyclase"/>
</dbReference>
<keyword evidence="6" id="KW-1185">Reference proteome</keyword>
<dbReference type="SMART" id="SM00091">
    <property type="entry name" value="PAS"/>
    <property type="match status" value="3"/>
</dbReference>
<dbReference type="EMBL" id="AONQ01000057">
    <property type="protein sequence ID" value="EME68650.1"/>
    <property type="molecule type" value="Genomic_DNA"/>
</dbReference>
<dbReference type="NCBIfam" id="TIGR00254">
    <property type="entry name" value="GGDEF"/>
    <property type="match status" value="1"/>
</dbReference>
<dbReference type="Gene3D" id="3.30.70.270">
    <property type="match status" value="1"/>
</dbReference>
<dbReference type="Gene3D" id="3.30.450.20">
    <property type="entry name" value="PAS domain"/>
    <property type="match status" value="3"/>
</dbReference>
<evidence type="ECO:0000313" key="6">
    <source>
        <dbReference type="Proteomes" id="UP000011744"/>
    </source>
</evidence>
<dbReference type="Pfam" id="PF13426">
    <property type="entry name" value="PAS_9"/>
    <property type="match status" value="1"/>
</dbReference>
<dbReference type="GO" id="GO:0003824">
    <property type="term" value="F:catalytic activity"/>
    <property type="evidence" value="ECO:0007669"/>
    <property type="project" value="UniProtKB-ARBA"/>
</dbReference>
<dbReference type="PANTHER" id="PTHR44757">
    <property type="entry name" value="DIGUANYLATE CYCLASE DGCP"/>
    <property type="match status" value="1"/>
</dbReference>
<dbReference type="Pfam" id="PF08448">
    <property type="entry name" value="PAS_4"/>
    <property type="match status" value="1"/>
</dbReference>
<dbReference type="InterPro" id="IPR043128">
    <property type="entry name" value="Rev_trsase/Diguanyl_cyclase"/>
</dbReference>
<dbReference type="eggNOG" id="COG5001">
    <property type="taxonomic scope" value="Bacteria"/>
</dbReference>
<dbReference type="SMART" id="SM01079">
    <property type="entry name" value="CHASE"/>
    <property type="match status" value="1"/>
</dbReference>
<gene>
    <name evidence="5" type="ORF">H261_17438</name>
</gene>
<evidence type="ECO:0000313" key="5">
    <source>
        <dbReference type="EMBL" id="EME68650.1"/>
    </source>
</evidence>
<feature type="domain" description="CHASE" evidence="3">
    <location>
        <begin position="51"/>
        <end position="134"/>
    </location>
</feature>
<comment type="caution">
    <text evidence="5">The sequence shown here is derived from an EMBL/GenBank/DDBJ whole genome shotgun (WGS) entry which is preliminary data.</text>
</comment>
<sequence>MNANVFLANGMVAHIVAQNGIVGDGADRALQALHQYGRHIRNIGIAPDNRISKVYPPEGNQAAIGLYYPDVPSQWPSVKLAIETRSTVMAGPLTLRQGGAGVISRTPVFFADGRYWGVISIVLDLDSVLRSAGLVTEEQGISFALRGVDGKGADGAAFFGDDRLFGKGALFFDARVPGGTWQLAAMPSAGWRGDDTYLHALEGGAIAVSLALSFALFGYLRSRQRLAESEMRTAALINASLDAACLLTTEGVVLAANQALAARFQVARDDLIGKCIYDLMPEPVRQNRRDAVAAVVATRRPRHFPDQRDGLFLDNSIHPVDDGHGATAFIAVYSRDVTGHVTLQQRYFDKMQQLDAILACSSIGIALVKKREQIWCNQAMADIFGYAAGEMNGQSTRMLYPSDGDYELLGRTAYDTLLRGERFGIERQMRHKDGHLLWARMWGKLLSPDDPEAGSIWTFEDVSERKEAEAQSALAASVFHETSQGIIVTDPEGHILSVNEAFTRITGYSREEAVGQTPRLMKSNHQDRGFYENFWRKLTEEGRFEGELWNRRKDGEAFLVWQTVSAILDSAGKTLRYVALFSDVTDVRRDDQRIRHIAFHDALTDLPNRILLRDRLEHALATAGRSHSTVALMFLDLDGFKAVNDTLGHDVGDYVLKEVAARLVDVVRTTDTVSRLGGDEFVVLLENPNGRDEIIEIANRIITGINRPMVFGQKTAQVGTSIGIGIFPDDGDNAEALLGNADTAMYSAKKAGKNGYRFFGLA</sequence>
<dbReference type="Pfam" id="PF03924">
    <property type="entry name" value="CHASE"/>
    <property type="match status" value="1"/>
</dbReference>
<proteinExistence type="predicted"/>
<feature type="domain" description="GGDEF" evidence="4">
    <location>
        <begin position="628"/>
        <end position="761"/>
    </location>
</feature>
<dbReference type="InterPro" id="IPR001610">
    <property type="entry name" value="PAC"/>
</dbReference>
<dbReference type="InterPro" id="IPR035965">
    <property type="entry name" value="PAS-like_dom_sf"/>
</dbReference>
<dbReference type="AlphaFoldDB" id="M2Z2V6"/>
<evidence type="ECO:0000259" key="2">
    <source>
        <dbReference type="PROSITE" id="PS50113"/>
    </source>
</evidence>
<dbReference type="CDD" id="cd00130">
    <property type="entry name" value="PAS"/>
    <property type="match status" value="2"/>
</dbReference>
<dbReference type="Pfam" id="PF08447">
    <property type="entry name" value="PAS_3"/>
    <property type="match status" value="1"/>
</dbReference>
<evidence type="ECO:0000259" key="3">
    <source>
        <dbReference type="PROSITE" id="PS50839"/>
    </source>
</evidence>
<dbReference type="STRING" id="1244869.H261_17438"/>
<dbReference type="PATRIC" id="fig|1244869.3.peg.3498"/>
<dbReference type="SUPFAM" id="SSF55785">
    <property type="entry name" value="PYP-like sensor domain (PAS domain)"/>
    <property type="match status" value="3"/>
</dbReference>
<dbReference type="FunFam" id="3.30.70.270:FF:000001">
    <property type="entry name" value="Diguanylate cyclase domain protein"/>
    <property type="match status" value="1"/>
</dbReference>
<dbReference type="InterPro" id="IPR000160">
    <property type="entry name" value="GGDEF_dom"/>
</dbReference>
<evidence type="ECO:0000259" key="4">
    <source>
        <dbReference type="PROSITE" id="PS50887"/>
    </source>
</evidence>
<dbReference type="PANTHER" id="PTHR44757:SF2">
    <property type="entry name" value="BIOFILM ARCHITECTURE MAINTENANCE PROTEIN MBAA"/>
    <property type="match status" value="1"/>
</dbReference>
<dbReference type="NCBIfam" id="TIGR00229">
    <property type="entry name" value="sensory_box"/>
    <property type="match status" value="3"/>
</dbReference>
<feature type="domain" description="PAC" evidence="2">
    <location>
        <begin position="544"/>
        <end position="596"/>
    </location>
</feature>
<dbReference type="InterPro" id="IPR006189">
    <property type="entry name" value="CHASE_dom"/>
</dbReference>
<dbReference type="InterPro" id="IPR013655">
    <property type="entry name" value="PAS_fold_3"/>
</dbReference>
<dbReference type="CDD" id="cd01949">
    <property type="entry name" value="GGDEF"/>
    <property type="match status" value="1"/>
</dbReference>
<dbReference type="PROSITE" id="PS50887">
    <property type="entry name" value="GGDEF"/>
    <property type="match status" value="1"/>
</dbReference>
<dbReference type="InterPro" id="IPR000014">
    <property type="entry name" value="PAS"/>
</dbReference>
<name>M2Z2V6_9PROT</name>
<dbReference type="SUPFAM" id="SSF55073">
    <property type="entry name" value="Nucleotide cyclase"/>
    <property type="match status" value="1"/>
</dbReference>
<dbReference type="InterPro" id="IPR052155">
    <property type="entry name" value="Biofilm_reg_signaling"/>
</dbReference>
<protein>
    <submittedName>
        <fullName evidence="5">Diguanylate cyclase</fullName>
    </submittedName>
</protein>
<dbReference type="InterPro" id="IPR000700">
    <property type="entry name" value="PAS-assoc_C"/>
</dbReference>
<dbReference type="eggNOG" id="COG3452">
    <property type="taxonomic scope" value="Bacteria"/>
</dbReference>
<dbReference type="Pfam" id="PF00990">
    <property type="entry name" value="GGDEF"/>
    <property type="match status" value="1"/>
</dbReference>
<organism evidence="5 6">
    <name type="scientific">Paramagnetospirillum caucaseum</name>
    <dbReference type="NCBI Taxonomy" id="1244869"/>
    <lineage>
        <taxon>Bacteria</taxon>
        <taxon>Pseudomonadati</taxon>
        <taxon>Pseudomonadota</taxon>
        <taxon>Alphaproteobacteria</taxon>
        <taxon>Rhodospirillales</taxon>
        <taxon>Magnetospirillaceae</taxon>
        <taxon>Paramagnetospirillum</taxon>
    </lineage>
</organism>
<accession>M2Z2V6</accession>
<dbReference type="SMART" id="SM00267">
    <property type="entry name" value="GGDEF"/>
    <property type="match status" value="1"/>
</dbReference>